<organism evidence="1">
    <name type="scientific">uncultured Caudovirales phage</name>
    <dbReference type="NCBI Taxonomy" id="2100421"/>
    <lineage>
        <taxon>Viruses</taxon>
        <taxon>Duplodnaviria</taxon>
        <taxon>Heunggongvirae</taxon>
        <taxon>Uroviricota</taxon>
        <taxon>Caudoviricetes</taxon>
        <taxon>Peduoviridae</taxon>
        <taxon>Maltschvirus</taxon>
        <taxon>Maltschvirus maltsch</taxon>
    </lineage>
</organism>
<protein>
    <submittedName>
        <fullName evidence="1">Uncharacterized protein</fullName>
    </submittedName>
</protein>
<evidence type="ECO:0000313" key="1">
    <source>
        <dbReference type="EMBL" id="CAB4223474.1"/>
    </source>
</evidence>
<accession>A0A6J5T9F7</accession>
<proteinExistence type="predicted"/>
<dbReference type="EMBL" id="LR797531">
    <property type="protein sequence ID" value="CAB4223474.1"/>
    <property type="molecule type" value="Genomic_DNA"/>
</dbReference>
<sequence>MRRLLCYLLGHDWQPATPAELRSQFNSGTILMAKCKRCGKRA</sequence>
<gene>
    <name evidence="1" type="ORF">UFOVP1670_69</name>
</gene>
<reference evidence="1" key="1">
    <citation type="submission" date="2020-05" db="EMBL/GenBank/DDBJ databases">
        <authorList>
            <person name="Chiriac C."/>
            <person name="Salcher M."/>
            <person name="Ghai R."/>
            <person name="Kavagutti S V."/>
        </authorList>
    </citation>
    <scope>NUCLEOTIDE SEQUENCE</scope>
</reference>
<name>A0A6J5T9F7_9CAUD</name>